<dbReference type="OrthoDB" id="9810174at2"/>
<organism evidence="2 3">
    <name type="scientific">Paenibacillus pinisoli</name>
    <dbReference type="NCBI Taxonomy" id="1276110"/>
    <lineage>
        <taxon>Bacteria</taxon>
        <taxon>Bacillati</taxon>
        <taxon>Bacillota</taxon>
        <taxon>Bacilli</taxon>
        <taxon>Bacillales</taxon>
        <taxon>Paenibacillaceae</taxon>
        <taxon>Paenibacillus</taxon>
    </lineage>
</organism>
<sequence>MSDQYVGEIRMFAGNYAPQGWALCNGQLLSISQHEVLYVLLGTTYGGDGRTTFALPDLRGRVPIHNNNTIPLGSLGGSEKVTLTSQQLPAHTHMASATANTGDQSSPANGVWAAITNYSEDASKIVSMNANAVAPAGGSQAHDNMMPSTAVSFIIALEGIFPSEG</sequence>
<dbReference type="InterPro" id="IPR011083">
    <property type="entry name" value="Phage_tail_collar_dom"/>
</dbReference>
<dbReference type="EMBL" id="QXQB01000003">
    <property type="protein sequence ID" value="RJX39229.1"/>
    <property type="molecule type" value="Genomic_DNA"/>
</dbReference>
<evidence type="ECO:0000259" key="1">
    <source>
        <dbReference type="Pfam" id="PF07484"/>
    </source>
</evidence>
<name>A0A3A6PLW0_9BACL</name>
<evidence type="ECO:0000313" key="2">
    <source>
        <dbReference type="EMBL" id="RJX39229.1"/>
    </source>
</evidence>
<gene>
    <name evidence="2" type="ORF">D3P09_14370</name>
</gene>
<dbReference type="InterPro" id="IPR037053">
    <property type="entry name" value="Phage_tail_collar_dom_sf"/>
</dbReference>
<dbReference type="AlphaFoldDB" id="A0A3A6PLW0"/>
<dbReference type="Gene3D" id="3.90.1340.10">
    <property type="entry name" value="Phage tail collar domain"/>
    <property type="match status" value="1"/>
</dbReference>
<keyword evidence="3" id="KW-1185">Reference proteome</keyword>
<evidence type="ECO:0000313" key="3">
    <source>
        <dbReference type="Proteomes" id="UP000267798"/>
    </source>
</evidence>
<reference evidence="2 3" key="1">
    <citation type="submission" date="2018-09" db="EMBL/GenBank/DDBJ databases">
        <title>Paenibacillus aracenensis nov. sp. isolated from a cave in southern Spain.</title>
        <authorList>
            <person name="Jurado V."/>
            <person name="Gutierrez-Patricio S."/>
            <person name="Gonzalez-Pimentel J.L."/>
            <person name="Miller A.Z."/>
            <person name="Laiz L."/>
            <person name="Saiz-Jimenez C."/>
        </authorList>
    </citation>
    <scope>NUCLEOTIDE SEQUENCE [LARGE SCALE GENOMIC DNA]</scope>
    <source>
        <strain evidence="2 3">JCM 19203</strain>
    </source>
</reference>
<dbReference type="RefSeq" id="WP_120112458.1">
    <property type="nucleotide sequence ID" value="NZ_QXQB01000003.1"/>
</dbReference>
<dbReference type="SUPFAM" id="SSF88874">
    <property type="entry name" value="Receptor-binding domain of short tail fibre protein gp12"/>
    <property type="match status" value="1"/>
</dbReference>
<accession>A0A3A6PLW0</accession>
<dbReference type="Pfam" id="PF07484">
    <property type="entry name" value="Collar"/>
    <property type="match status" value="1"/>
</dbReference>
<comment type="caution">
    <text evidence="2">The sequence shown here is derived from an EMBL/GenBank/DDBJ whole genome shotgun (WGS) entry which is preliminary data.</text>
</comment>
<dbReference type="Proteomes" id="UP000267798">
    <property type="component" value="Unassembled WGS sequence"/>
</dbReference>
<feature type="domain" description="Phage tail collar" evidence="1">
    <location>
        <begin position="7"/>
        <end position="63"/>
    </location>
</feature>
<protein>
    <submittedName>
        <fullName evidence="2">Phage tail protein</fullName>
    </submittedName>
</protein>
<proteinExistence type="predicted"/>